<accession>A0ABT5YV54</accession>
<evidence type="ECO:0000256" key="1">
    <source>
        <dbReference type="ARBA" id="ARBA00022741"/>
    </source>
</evidence>
<dbReference type="InterPro" id="IPR016032">
    <property type="entry name" value="Sig_transdc_resp-reg_C-effctor"/>
</dbReference>
<protein>
    <submittedName>
        <fullName evidence="5">AAA family ATPase</fullName>
    </submittedName>
</protein>
<dbReference type="InterPro" id="IPR027417">
    <property type="entry name" value="P-loop_NTPase"/>
</dbReference>
<dbReference type="SUPFAM" id="SSF52540">
    <property type="entry name" value="P-loop containing nucleoside triphosphate hydrolases"/>
    <property type="match status" value="1"/>
</dbReference>
<evidence type="ECO:0000313" key="5">
    <source>
        <dbReference type="EMBL" id="MDF2255477.1"/>
    </source>
</evidence>
<dbReference type="CDD" id="cd06170">
    <property type="entry name" value="LuxR_C_like"/>
    <property type="match status" value="1"/>
</dbReference>
<dbReference type="Gene3D" id="3.40.50.300">
    <property type="entry name" value="P-loop containing nucleotide triphosphate hydrolases"/>
    <property type="match status" value="1"/>
</dbReference>
<comment type="caution">
    <text evidence="5">The sequence shown here is derived from an EMBL/GenBank/DDBJ whole genome shotgun (WGS) entry which is preliminary data.</text>
</comment>
<dbReference type="Gene3D" id="1.10.10.10">
    <property type="entry name" value="Winged helix-like DNA-binding domain superfamily/Winged helix DNA-binding domain"/>
    <property type="match status" value="1"/>
</dbReference>
<dbReference type="PANTHER" id="PTHR16305">
    <property type="entry name" value="TESTICULAR SOLUBLE ADENYLYL CYCLASE"/>
    <property type="match status" value="1"/>
</dbReference>
<dbReference type="Pfam" id="PF13191">
    <property type="entry name" value="AAA_16"/>
    <property type="match status" value="1"/>
</dbReference>
<feature type="domain" description="HTH luxR-type" evidence="4">
    <location>
        <begin position="871"/>
        <end position="936"/>
    </location>
</feature>
<feature type="region of interest" description="Disordered" evidence="3">
    <location>
        <begin position="90"/>
        <end position="111"/>
    </location>
</feature>
<evidence type="ECO:0000313" key="6">
    <source>
        <dbReference type="Proteomes" id="UP001220022"/>
    </source>
</evidence>
<name>A0ABT5YV54_9ACTN</name>
<dbReference type="EMBL" id="JARHTQ010000003">
    <property type="protein sequence ID" value="MDF2255477.1"/>
    <property type="molecule type" value="Genomic_DNA"/>
</dbReference>
<dbReference type="InterPro" id="IPR011990">
    <property type="entry name" value="TPR-like_helical_dom_sf"/>
</dbReference>
<dbReference type="Proteomes" id="UP001220022">
    <property type="component" value="Unassembled WGS sequence"/>
</dbReference>
<dbReference type="SUPFAM" id="SSF46894">
    <property type="entry name" value="C-terminal effector domain of the bipartite response regulators"/>
    <property type="match status" value="1"/>
</dbReference>
<dbReference type="PROSITE" id="PS00622">
    <property type="entry name" value="HTH_LUXR_1"/>
    <property type="match status" value="1"/>
</dbReference>
<keyword evidence="6" id="KW-1185">Reference proteome</keyword>
<proteinExistence type="predicted"/>
<dbReference type="SUPFAM" id="SSF48452">
    <property type="entry name" value="TPR-like"/>
    <property type="match status" value="1"/>
</dbReference>
<reference evidence="5 6" key="1">
    <citation type="submission" date="2023-03" db="EMBL/GenBank/DDBJ databases">
        <title>Draft genome sequence of type strain Streptomyces ferralitis JCM 14344.</title>
        <authorList>
            <person name="Klaysubun C."/>
            <person name="Duangmal K."/>
        </authorList>
    </citation>
    <scope>NUCLEOTIDE SEQUENCE [LARGE SCALE GENOMIC DNA]</scope>
    <source>
        <strain evidence="5 6">JCM 14344</strain>
    </source>
</reference>
<dbReference type="PRINTS" id="PR00038">
    <property type="entry name" value="HTHLUXR"/>
</dbReference>
<dbReference type="InterPro" id="IPR041664">
    <property type="entry name" value="AAA_16"/>
</dbReference>
<evidence type="ECO:0000256" key="2">
    <source>
        <dbReference type="ARBA" id="ARBA00022840"/>
    </source>
</evidence>
<organism evidence="5 6">
    <name type="scientific">Streptantibioticus ferralitis</name>
    <dbReference type="NCBI Taxonomy" id="236510"/>
    <lineage>
        <taxon>Bacteria</taxon>
        <taxon>Bacillati</taxon>
        <taxon>Actinomycetota</taxon>
        <taxon>Actinomycetes</taxon>
        <taxon>Kitasatosporales</taxon>
        <taxon>Streptomycetaceae</taxon>
        <taxon>Streptantibioticus</taxon>
    </lineage>
</organism>
<evidence type="ECO:0000256" key="3">
    <source>
        <dbReference type="SAM" id="MobiDB-lite"/>
    </source>
</evidence>
<dbReference type="InterPro" id="IPR036388">
    <property type="entry name" value="WH-like_DNA-bd_sf"/>
</dbReference>
<keyword evidence="1" id="KW-0547">Nucleotide-binding</keyword>
<dbReference type="RefSeq" id="WP_275809950.1">
    <property type="nucleotide sequence ID" value="NZ_BAAANM010000050.1"/>
</dbReference>
<gene>
    <name evidence="5" type="ORF">P2L57_06980</name>
</gene>
<sequence>MIERDEENTRLTRFLTGRSDGRGRLGVISGAVGSGKTALLNHVSEHVAASGVRLLSAVAAPSEQGFPYAVLEQLLQALPPLADGLPPLLFPLPSEPGQRPGDAPTGGEPSPQVPLAILRGFHRTLAELTAQEPLLIVVDDVQFADAQSLTCLAYAIRRLPTNRPSLLIACARACDVPTAFKELGRQLDVCNVRLGPLSEQGVGQLLAESFDPADAARLAPAFHAATGGNPLLVHGFLDDTPRPAPGVANRPPLSPRTGEMFRQSALASVHRIGKDSLLTARGIAVLGGAEAVPLLCGLIRLEERTVRLSITDLAEAGILDEPGAAFRHESVRDAVLEDLPGASASQLRWRAARLLYEDGASPTAVAHQLIGHDVPAPHEEWVPRVLRDAAQRALADDEVSFATRCLQTAERCCPDDRERLAIRAELAEIIWRVKPSASLQQLQSLAAPARAGLLPPAQTLQLAVGMMWNGQMDDAAAAIRQVNEVMAKAPDSRLGTELQSTRLLMASTYPDTLDQVQDSMAQVESGGRGAATAPSLRALSALQASLCQDGNDATAAQAEQVLRTTRLTDLTRHSLKAALLALVYTERLGPATLWCDRFLAEAAARNAPSWLGTFNAVRGLIALRRGHLGKAVECAELALEQLPAHGWGVGIGMPLATLVEARTAMGHHEAAAELLESPVPDAMYATRHAMHYLYARGRHQLATGRHHAAMTDFAACGERMRAWGMDSAALVPWRLGSAETWLALDNHGKAAEWARDQLARAPESQARIRGAAARALAATLPPVERPKLLGQAISALQAGGDCYEMARALADLGQAHKQLGEVAKGRLLIRRAWRMADGCGAEELYRSLQPTPVRGASSEATGETAGAVRADTAAVASLTDAERRVASLAVYGYTNREIAAKLFITISTVEQHLTRVYRKINISQRQDLPVSLDSDVAHSA</sequence>
<dbReference type="PROSITE" id="PS50043">
    <property type="entry name" value="HTH_LUXR_2"/>
    <property type="match status" value="1"/>
</dbReference>
<dbReference type="SMART" id="SM00421">
    <property type="entry name" value="HTH_LUXR"/>
    <property type="match status" value="1"/>
</dbReference>
<keyword evidence="2" id="KW-0067">ATP-binding</keyword>
<dbReference type="Pfam" id="PF00196">
    <property type="entry name" value="GerE"/>
    <property type="match status" value="1"/>
</dbReference>
<dbReference type="InterPro" id="IPR000792">
    <property type="entry name" value="Tscrpt_reg_LuxR_C"/>
</dbReference>
<dbReference type="PANTHER" id="PTHR16305:SF35">
    <property type="entry name" value="TRANSCRIPTIONAL ACTIVATOR DOMAIN"/>
    <property type="match status" value="1"/>
</dbReference>
<evidence type="ECO:0000259" key="4">
    <source>
        <dbReference type="PROSITE" id="PS50043"/>
    </source>
</evidence>